<reference evidence="2 3" key="1">
    <citation type="submission" date="2024-12" db="EMBL/GenBank/DDBJ databases">
        <title>Forecasting of Potato common scab and diversities of Pathogenic streptomyces spp. in china.</title>
        <authorList>
            <person name="Handique U."/>
            <person name="Wu J."/>
        </authorList>
    </citation>
    <scope>NUCLEOTIDE SEQUENCE [LARGE SCALE GENOMIC DNA]</scope>
    <source>
        <strain evidence="2 3">ZRIMU1585</strain>
    </source>
</reference>
<accession>A0ABW9IYR6</accession>
<evidence type="ECO:0000313" key="2">
    <source>
        <dbReference type="EMBL" id="MFM9653147.1"/>
    </source>
</evidence>
<keyword evidence="1" id="KW-0812">Transmembrane</keyword>
<evidence type="ECO:0000313" key="3">
    <source>
        <dbReference type="Proteomes" id="UP001631993"/>
    </source>
</evidence>
<dbReference type="RefSeq" id="WP_369278466.1">
    <property type="nucleotide sequence ID" value="NZ_JBJVMW010000042.1"/>
</dbReference>
<gene>
    <name evidence="2" type="ORF">ACKI1S_44515</name>
</gene>
<dbReference type="Proteomes" id="UP001631993">
    <property type="component" value="Unassembled WGS sequence"/>
</dbReference>
<keyword evidence="1" id="KW-0472">Membrane</keyword>
<comment type="caution">
    <text evidence="2">The sequence shown here is derived from an EMBL/GenBank/DDBJ whole genome shotgun (WGS) entry which is preliminary data.</text>
</comment>
<evidence type="ECO:0000256" key="1">
    <source>
        <dbReference type="SAM" id="Phobius"/>
    </source>
</evidence>
<feature type="transmembrane region" description="Helical" evidence="1">
    <location>
        <begin position="6"/>
        <end position="23"/>
    </location>
</feature>
<dbReference type="EMBL" id="JBJVNE010000040">
    <property type="protein sequence ID" value="MFM9653147.1"/>
    <property type="molecule type" value="Genomic_DNA"/>
</dbReference>
<name>A0ABW9IYR6_STRGJ</name>
<keyword evidence="3" id="KW-1185">Reference proteome</keyword>
<sequence>MDWLAPVNTLTGAAIGIGSTLLADRFRWRRDREALDRDTRRQAYAAFMAALSDVYTRLHETARETLPPAEARTAANEVFTTSNLYPLRYELALLAPWDVMEPVNQAFWKVRDLRDLVAAGTRTDAPDFRTHVSDYLKATESAQAAMRRDLGTSWPQRAGGGA</sequence>
<proteinExistence type="predicted"/>
<organism evidence="2 3">
    <name type="scientific">Streptomyces galilaeus</name>
    <dbReference type="NCBI Taxonomy" id="33899"/>
    <lineage>
        <taxon>Bacteria</taxon>
        <taxon>Bacillati</taxon>
        <taxon>Actinomycetota</taxon>
        <taxon>Actinomycetes</taxon>
        <taxon>Kitasatosporales</taxon>
        <taxon>Streptomycetaceae</taxon>
        <taxon>Streptomyces</taxon>
    </lineage>
</organism>
<keyword evidence="1" id="KW-1133">Transmembrane helix</keyword>
<protein>
    <submittedName>
        <fullName evidence="2">Uncharacterized protein</fullName>
    </submittedName>
</protein>